<dbReference type="PANTHER" id="PTHR22761:SF18">
    <property type="entry name" value="SORTING PROTEIN SNF7 FAMILY PROTEIN, PUTATIVE (AFU_ORTHOLOGUE AFUA_2G16692)-RELATED"/>
    <property type="match status" value="1"/>
</dbReference>
<dbReference type="AlphaFoldDB" id="A0A6A6P4S5"/>
<feature type="compositionally biased region" description="Basic and acidic residues" evidence="1">
    <location>
        <begin position="508"/>
        <end position="524"/>
    </location>
</feature>
<feature type="compositionally biased region" description="Basic and acidic residues" evidence="1">
    <location>
        <begin position="424"/>
        <end position="469"/>
    </location>
</feature>
<reference evidence="2" key="1">
    <citation type="journal article" date="2020" name="Stud. Mycol.">
        <title>101 Dothideomycetes genomes: a test case for predicting lifestyles and emergence of pathogens.</title>
        <authorList>
            <person name="Haridas S."/>
            <person name="Albert R."/>
            <person name="Binder M."/>
            <person name="Bloem J."/>
            <person name="Labutti K."/>
            <person name="Salamov A."/>
            <person name="Andreopoulos B."/>
            <person name="Baker S."/>
            <person name="Barry K."/>
            <person name="Bills G."/>
            <person name="Bluhm B."/>
            <person name="Cannon C."/>
            <person name="Castanera R."/>
            <person name="Culley D."/>
            <person name="Daum C."/>
            <person name="Ezra D."/>
            <person name="Gonzalez J."/>
            <person name="Henrissat B."/>
            <person name="Kuo A."/>
            <person name="Liang C."/>
            <person name="Lipzen A."/>
            <person name="Lutzoni F."/>
            <person name="Magnuson J."/>
            <person name="Mondo S."/>
            <person name="Nolan M."/>
            <person name="Ohm R."/>
            <person name="Pangilinan J."/>
            <person name="Park H.-J."/>
            <person name="Ramirez L."/>
            <person name="Alfaro M."/>
            <person name="Sun H."/>
            <person name="Tritt A."/>
            <person name="Yoshinaga Y."/>
            <person name="Zwiers L.-H."/>
            <person name="Turgeon B."/>
            <person name="Goodwin S."/>
            <person name="Spatafora J."/>
            <person name="Crous P."/>
            <person name="Grigoriev I."/>
        </authorList>
    </citation>
    <scope>NUCLEOTIDE SEQUENCE</scope>
    <source>
        <strain evidence="2">ATCC 16933</strain>
    </source>
</reference>
<proteinExistence type="predicted"/>
<keyword evidence="3" id="KW-1185">Reference proteome</keyword>
<dbReference type="OrthoDB" id="10250120at2759"/>
<organism evidence="2 3">
    <name type="scientific">Lineolata rhizophorae</name>
    <dbReference type="NCBI Taxonomy" id="578093"/>
    <lineage>
        <taxon>Eukaryota</taxon>
        <taxon>Fungi</taxon>
        <taxon>Dikarya</taxon>
        <taxon>Ascomycota</taxon>
        <taxon>Pezizomycotina</taxon>
        <taxon>Dothideomycetes</taxon>
        <taxon>Dothideomycetes incertae sedis</taxon>
        <taxon>Lineolatales</taxon>
        <taxon>Lineolataceae</taxon>
        <taxon>Lineolata</taxon>
    </lineage>
</organism>
<gene>
    <name evidence="2" type="ORF">BDY21DRAFT_420280</name>
</gene>
<evidence type="ECO:0000256" key="1">
    <source>
        <dbReference type="SAM" id="MobiDB-lite"/>
    </source>
</evidence>
<dbReference type="PANTHER" id="PTHR22761">
    <property type="entry name" value="CHARGED MULTIVESICULAR BODY PROTEIN"/>
    <property type="match status" value="1"/>
</dbReference>
<evidence type="ECO:0000313" key="3">
    <source>
        <dbReference type="Proteomes" id="UP000799766"/>
    </source>
</evidence>
<dbReference type="GO" id="GO:0006900">
    <property type="term" value="P:vesicle budding from membrane"/>
    <property type="evidence" value="ECO:0007669"/>
    <property type="project" value="TreeGrafter"/>
</dbReference>
<dbReference type="GO" id="GO:0009898">
    <property type="term" value="C:cytoplasmic side of plasma membrane"/>
    <property type="evidence" value="ECO:0007669"/>
    <property type="project" value="TreeGrafter"/>
</dbReference>
<name>A0A6A6P4S5_9PEZI</name>
<evidence type="ECO:0000313" key="2">
    <source>
        <dbReference type="EMBL" id="KAF2458996.1"/>
    </source>
</evidence>
<accession>A0A6A6P4S5</accession>
<dbReference type="Pfam" id="PF03357">
    <property type="entry name" value="Snf7"/>
    <property type="match status" value="1"/>
</dbReference>
<feature type="region of interest" description="Disordered" evidence="1">
    <location>
        <begin position="402"/>
        <end position="524"/>
    </location>
</feature>
<dbReference type="GO" id="GO:0000815">
    <property type="term" value="C:ESCRT III complex"/>
    <property type="evidence" value="ECO:0007669"/>
    <property type="project" value="TreeGrafter"/>
</dbReference>
<protein>
    <submittedName>
        <fullName evidence="2">Uncharacterized protein</fullName>
    </submittedName>
</protein>
<dbReference type="InterPro" id="IPR005024">
    <property type="entry name" value="Snf7_fam"/>
</dbReference>
<feature type="compositionally biased region" description="Basic and acidic residues" evidence="1">
    <location>
        <begin position="477"/>
        <end position="487"/>
    </location>
</feature>
<dbReference type="GO" id="GO:0005771">
    <property type="term" value="C:multivesicular body"/>
    <property type="evidence" value="ECO:0007669"/>
    <property type="project" value="TreeGrafter"/>
</dbReference>
<dbReference type="EMBL" id="MU001676">
    <property type="protein sequence ID" value="KAF2458996.1"/>
    <property type="molecule type" value="Genomic_DNA"/>
</dbReference>
<dbReference type="Proteomes" id="UP000799766">
    <property type="component" value="Unassembled WGS sequence"/>
</dbReference>
<sequence>MSELLRFILAHEDAFKSRARLASLYSDFRLKATTNPDGYRSNVAAWTGALARAARAGALPAGGASGGGEARHLLALRSGRALETALETDECGRPLSLGAVLHDAVASGDMMPEREFLAARASVYDQSMVWRLYQWLFPPKPAGASAKGLEAPEESFVVMANLEEAASAVLARLARTHTSSYPPVFSLQTFQSTFADVLSPTTPSNPTPLLSPHDTRLLLTHLTRDKRAARFDPAGPHGGTIKFAHPSMAAAAASGHAPAQPDPITDRDAALASLTTAAGSLAGSLAALDAAIAVHAAAARDALAAAAAAAPGPAARARALAALRAKRAAQARRDARGAALERVREALGAVEDAADQAVAVRAMRDAAAVLKGLRAEVGGVRGVEGVVDEVREEMRRVEEVGRAVGEGSAAGGAGALDEVEVEGELERLEREERARGEREREERAAEATRSRLEVLDKTEAERREREARKVSAPPAESAEKGEEKGVEESIADFGRMSLEETPAAGAPKKSESGQAHDKEAQMAS</sequence>
<dbReference type="GO" id="GO:0032511">
    <property type="term" value="P:late endosome to vacuole transport via multivesicular body sorting pathway"/>
    <property type="evidence" value="ECO:0007669"/>
    <property type="project" value="TreeGrafter"/>
</dbReference>